<dbReference type="GO" id="GO:0016491">
    <property type="term" value="F:oxidoreductase activity"/>
    <property type="evidence" value="ECO:0007669"/>
    <property type="project" value="InterPro"/>
</dbReference>
<dbReference type="Pfam" id="PF07992">
    <property type="entry name" value="Pyr_redox_2"/>
    <property type="match status" value="1"/>
</dbReference>
<dbReference type="SUPFAM" id="SSF46548">
    <property type="entry name" value="alpha-helical ferredoxin"/>
    <property type="match status" value="1"/>
</dbReference>
<dbReference type="InterPro" id="IPR028261">
    <property type="entry name" value="DPD_II"/>
</dbReference>
<organism evidence="2 3">
    <name type="scientific">Neobacillus rhizophilus</name>
    <dbReference type="NCBI Taxonomy" id="2833579"/>
    <lineage>
        <taxon>Bacteria</taxon>
        <taxon>Bacillati</taxon>
        <taxon>Bacillota</taxon>
        <taxon>Bacilli</taxon>
        <taxon>Bacillales</taxon>
        <taxon>Bacillaceae</taxon>
        <taxon>Neobacillus</taxon>
    </lineage>
</organism>
<dbReference type="Gene3D" id="1.10.1060.10">
    <property type="entry name" value="Alpha-helical ferredoxin"/>
    <property type="match status" value="1"/>
</dbReference>
<dbReference type="Proteomes" id="UP000679749">
    <property type="component" value="Unassembled WGS sequence"/>
</dbReference>
<dbReference type="InterPro" id="IPR023753">
    <property type="entry name" value="FAD/NAD-binding_dom"/>
</dbReference>
<dbReference type="Gene3D" id="3.50.50.60">
    <property type="entry name" value="FAD/NAD(P)-binding domain"/>
    <property type="match status" value="2"/>
</dbReference>
<feature type="domain" description="4Fe-4S ferredoxin-type" evidence="1">
    <location>
        <begin position="36"/>
        <end position="70"/>
    </location>
</feature>
<dbReference type="EMBL" id="JAGYPF010000001">
    <property type="protein sequence ID" value="MBS4211035.1"/>
    <property type="molecule type" value="Genomic_DNA"/>
</dbReference>
<dbReference type="InterPro" id="IPR017896">
    <property type="entry name" value="4Fe4S_Fe-S-bd"/>
</dbReference>
<proteinExistence type="predicted"/>
<dbReference type="AlphaFoldDB" id="A0A942YTK8"/>
<dbReference type="InterPro" id="IPR009051">
    <property type="entry name" value="Helical_ferredxn"/>
</dbReference>
<evidence type="ECO:0000313" key="2">
    <source>
        <dbReference type="EMBL" id="MBS4211035.1"/>
    </source>
</evidence>
<dbReference type="PRINTS" id="PR00419">
    <property type="entry name" value="ADXRDTASE"/>
</dbReference>
<keyword evidence="3" id="KW-1185">Reference proteome</keyword>
<evidence type="ECO:0000313" key="3">
    <source>
        <dbReference type="Proteomes" id="UP000679749"/>
    </source>
</evidence>
<reference evidence="2" key="1">
    <citation type="submission" date="2021-05" db="EMBL/GenBank/DDBJ databases">
        <title>Novel Bacillus species.</title>
        <authorList>
            <person name="Liu G."/>
        </authorList>
    </citation>
    <scope>NUCLEOTIDE SEQUENCE</scope>
    <source>
        <strain evidence="2">FJAT-49825</strain>
    </source>
</reference>
<accession>A0A942YTK8</accession>
<evidence type="ECO:0000259" key="1">
    <source>
        <dbReference type="PROSITE" id="PS51379"/>
    </source>
</evidence>
<dbReference type="InterPro" id="IPR036188">
    <property type="entry name" value="FAD/NAD-bd_sf"/>
</dbReference>
<dbReference type="SUPFAM" id="SSF51971">
    <property type="entry name" value="Nucleotide-binding domain"/>
    <property type="match status" value="1"/>
</dbReference>
<gene>
    <name evidence="2" type="ORF">KHA99_01055</name>
</gene>
<dbReference type="Pfam" id="PF14691">
    <property type="entry name" value="Fer4_20"/>
    <property type="match status" value="1"/>
</dbReference>
<dbReference type="PANTHER" id="PTHR42783:SF3">
    <property type="entry name" value="GLUTAMATE SYNTHASE [NADPH] SMALL CHAIN-RELATED"/>
    <property type="match status" value="1"/>
</dbReference>
<dbReference type="GO" id="GO:0051536">
    <property type="term" value="F:iron-sulfur cluster binding"/>
    <property type="evidence" value="ECO:0007669"/>
    <property type="project" value="InterPro"/>
</dbReference>
<dbReference type="PANTHER" id="PTHR42783">
    <property type="entry name" value="GLUTAMATE SYNTHASE [NADPH] SMALL CHAIN"/>
    <property type="match status" value="1"/>
</dbReference>
<comment type="caution">
    <text evidence="2">The sequence shown here is derived from an EMBL/GenBank/DDBJ whole genome shotgun (WGS) entry which is preliminary data.</text>
</comment>
<protein>
    <submittedName>
        <fullName evidence="2">NAD(P)-dependent oxidoreductase</fullName>
    </submittedName>
</protein>
<sequence>MLFNEQKREGFYLAIQRISLTNLEKNFQEVEPGLTNQEAIDEANRCLYCYDAPCIKACPTGINIPAFIKKIASGNLLGSAKTIMSANPVGASCARVCPTEELCEGACVLNHSTKPIMIGNLQRYATDWAIHNNQTLFEKGESNGKKIAIIGAGPAGLSAARELARLGYKVTVFEAANKAGGLNTYGIVSFRLPQRISFWEVEQVEKLNVTIRTNTMVGRDITVEELMEGFDRIVLAAGMGHVPELGISGEELDGVYDAIEFVKATKDGKLSNEFVGKRVIVIGAGNTAIDGATCSIRLGAENVKILYRRTVDEMTAYDFEYEFAKQDGVEFRWLTAPQRILGSENGKVTGIECIKMKLGEPEADGRRSPLAVVGSEHVIPVDAVVKAIGQTRHLSLIERFGLEHDGGVVKVDPFTLETSNPNIFACGDVIFGKGQGEAMVVTAAQQGKDVAYAIHKQFTTVGNT</sequence>
<name>A0A942YTK8_9BACI</name>
<dbReference type="PROSITE" id="PS51379">
    <property type="entry name" value="4FE4S_FER_2"/>
    <property type="match status" value="1"/>
</dbReference>